<dbReference type="EMBL" id="MU032345">
    <property type="protein sequence ID" value="KAF3769173.1"/>
    <property type="molecule type" value="Genomic_DNA"/>
</dbReference>
<dbReference type="AlphaFoldDB" id="A0A9P5CSC7"/>
<evidence type="ECO:0000313" key="1">
    <source>
        <dbReference type="EMBL" id="KAF3769173.1"/>
    </source>
</evidence>
<sequence>MAYSSGSMFIYLAILNASKKGHMSCLLDTMAHDIAYSSSMYGLTHGIHSNVYTQMGSQSFVTFGFRSSDGLNLRITTINPWGHFRSSAGSLSNHVLSFYLQRILAEDRQKSSHFKYTRCLLK</sequence>
<comment type="caution">
    <text evidence="1">The sequence shown here is derived from an EMBL/GenBank/DDBJ whole genome shotgun (WGS) entry which is preliminary data.</text>
</comment>
<evidence type="ECO:0000313" key="2">
    <source>
        <dbReference type="Proteomes" id="UP000803844"/>
    </source>
</evidence>
<organism evidence="1 2">
    <name type="scientific">Cryphonectria parasitica (strain ATCC 38755 / EP155)</name>
    <dbReference type="NCBI Taxonomy" id="660469"/>
    <lineage>
        <taxon>Eukaryota</taxon>
        <taxon>Fungi</taxon>
        <taxon>Dikarya</taxon>
        <taxon>Ascomycota</taxon>
        <taxon>Pezizomycotina</taxon>
        <taxon>Sordariomycetes</taxon>
        <taxon>Sordariomycetidae</taxon>
        <taxon>Diaporthales</taxon>
        <taxon>Cryphonectriaceae</taxon>
        <taxon>Cryphonectria-Endothia species complex</taxon>
        <taxon>Cryphonectria</taxon>
    </lineage>
</organism>
<dbReference type="Proteomes" id="UP000803844">
    <property type="component" value="Unassembled WGS sequence"/>
</dbReference>
<protein>
    <submittedName>
        <fullName evidence="1">Uncharacterized protein</fullName>
    </submittedName>
</protein>
<dbReference type="GeneID" id="63837356"/>
<name>A0A9P5CSC7_CRYP1</name>
<proteinExistence type="predicted"/>
<dbReference type="RefSeq" id="XP_040780134.1">
    <property type="nucleotide sequence ID" value="XM_040920227.1"/>
</dbReference>
<reference evidence="1" key="1">
    <citation type="journal article" date="2020" name="Phytopathology">
        <title>Genome sequence of the chestnut blight fungus Cryphonectria parasitica EP155: A fundamental resource for an archetypical invasive plant pathogen.</title>
        <authorList>
            <person name="Crouch J.A."/>
            <person name="Dawe A."/>
            <person name="Aerts A."/>
            <person name="Barry K."/>
            <person name="Churchill A.C.L."/>
            <person name="Grimwood J."/>
            <person name="Hillman B."/>
            <person name="Milgroom M.G."/>
            <person name="Pangilinan J."/>
            <person name="Smith M."/>
            <person name="Salamov A."/>
            <person name="Schmutz J."/>
            <person name="Yadav J."/>
            <person name="Grigoriev I.V."/>
            <person name="Nuss D."/>
        </authorList>
    </citation>
    <scope>NUCLEOTIDE SEQUENCE</scope>
    <source>
        <strain evidence="1">EP155</strain>
    </source>
</reference>
<keyword evidence="2" id="KW-1185">Reference proteome</keyword>
<accession>A0A9P5CSC7</accession>
<gene>
    <name evidence="1" type="ORF">M406DRAFT_327576</name>
</gene>